<dbReference type="InterPro" id="IPR036651">
    <property type="entry name" value="Gln_synt_N_sf"/>
</dbReference>
<reference evidence="4" key="1">
    <citation type="journal article" date="2015" name="Proc. Natl. Acad. Sci. U.S.A.">
        <title>Genome sequencing of adzuki bean (Vigna angularis) provides insight into high starch and low fat accumulation and domestication.</title>
        <authorList>
            <person name="Yang K."/>
            <person name="Tian Z."/>
            <person name="Chen C."/>
            <person name="Luo L."/>
            <person name="Zhao B."/>
            <person name="Wang Z."/>
            <person name="Yu L."/>
            <person name="Li Y."/>
            <person name="Sun Y."/>
            <person name="Li W."/>
            <person name="Chen Y."/>
            <person name="Li Y."/>
            <person name="Zhang Y."/>
            <person name="Ai D."/>
            <person name="Zhao J."/>
            <person name="Shang C."/>
            <person name="Ma Y."/>
            <person name="Wu B."/>
            <person name="Wang M."/>
            <person name="Gao L."/>
            <person name="Sun D."/>
            <person name="Zhang P."/>
            <person name="Guo F."/>
            <person name="Wang W."/>
            <person name="Li Y."/>
            <person name="Wang J."/>
            <person name="Varshney R.K."/>
            <person name="Wang J."/>
            <person name="Ling H.Q."/>
            <person name="Wan P."/>
        </authorList>
    </citation>
    <scope>NUCLEOTIDE SEQUENCE</scope>
    <source>
        <strain evidence="4">cv. Jingnong 6</strain>
    </source>
</reference>
<comment type="similarity">
    <text evidence="1">Belongs to the glutamine synthetase family.</text>
</comment>
<dbReference type="GO" id="GO:0016787">
    <property type="term" value="F:hydrolase activity"/>
    <property type="evidence" value="ECO:0007669"/>
    <property type="project" value="InterPro"/>
</dbReference>
<proteinExistence type="inferred from homology"/>
<dbReference type="InterPro" id="IPR032466">
    <property type="entry name" value="Metal_Hydrolase"/>
</dbReference>
<evidence type="ECO:0000256" key="1">
    <source>
        <dbReference type="PROSITE-ProRule" id="PRU01330"/>
    </source>
</evidence>
<gene>
    <name evidence="3" type="ORF">LR48_Vigan511s000400</name>
</gene>
<dbReference type="SUPFAM" id="SSF51556">
    <property type="entry name" value="Metallo-dependent hydrolases"/>
    <property type="match status" value="1"/>
</dbReference>
<dbReference type="Gramene" id="KOM28181">
    <property type="protein sequence ID" value="KOM28181"/>
    <property type="gene ID" value="LR48_Vigan511s000400"/>
</dbReference>
<dbReference type="InterPro" id="IPR008147">
    <property type="entry name" value="Gln_synt_N"/>
</dbReference>
<dbReference type="PANTHER" id="PTHR43383">
    <property type="entry name" value="NODULIN 6"/>
    <property type="match status" value="1"/>
</dbReference>
<dbReference type="FunFam" id="3.10.20.70:FF:000009">
    <property type="entry name" value="Glutamate-ammonia ligase"/>
    <property type="match status" value="1"/>
</dbReference>
<dbReference type="Pfam" id="PF04909">
    <property type="entry name" value="Amidohydro_2"/>
    <property type="match status" value="1"/>
</dbReference>
<dbReference type="OMA" id="YIFMNAL"/>
<feature type="domain" description="GS beta-grasp" evidence="2">
    <location>
        <begin position="217"/>
        <end position="311"/>
    </location>
</feature>
<dbReference type="Proteomes" id="UP000053144">
    <property type="component" value="Unassembled WGS sequence"/>
</dbReference>
<dbReference type="AlphaFoldDB" id="A0A0L9TCS2"/>
<dbReference type="Gene3D" id="3.10.20.70">
    <property type="entry name" value="Glutamine synthetase, N-terminal domain"/>
    <property type="match status" value="1"/>
</dbReference>
<dbReference type="GO" id="GO:0006542">
    <property type="term" value="P:glutamine biosynthetic process"/>
    <property type="evidence" value="ECO:0007669"/>
    <property type="project" value="InterPro"/>
</dbReference>
<name>A0A0L9TCS2_PHAAN</name>
<sequence>MKSPSVGTRDAVTVAGEIFGLKSIAAYRSGLEINTNVTNNDAEEGLRQTLIAGKPVRIANKNLIDYIFLRSLEVAQSYDLPMQIHTGFGDKDLDMRLSNPLHLRAVLEDKRYSKSRIVLLHASYPFSREASYLASVYSQANILQLNQWLGAKKSREVVFSVLRDACIDGDLSVPEAVEAAKDIFARNAIHFYKITPANKVINSHSNLSQNLSGDLAIDVSLVRVMWVDGAGQHRCRAVPKKRFNDVVVKNGVGLAFAVMGFSSQMDGPAEGSGLTAVGETRLVPDLSTLRRIPWNKKDEMVLADMCIKPGEAWEYCPRDVLRRASKILKDEFDLEMNAGFENEFILLKMLKRYVI</sequence>
<dbReference type="GO" id="GO:0004356">
    <property type="term" value="F:glutamine synthetase activity"/>
    <property type="evidence" value="ECO:0007669"/>
    <property type="project" value="InterPro"/>
</dbReference>
<evidence type="ECO:0000313" key="3">
    <source>
        <dbReference type="EMBL" id="KOM28181.1"/>
    </source>
</evidence>
<evidence type="ECO:0000259" key="2">
    <source>
        <dbReference type="PROSITE" id="PS51986"/>
    </source>
</evidence>
<organism evidence="3 4">
    <name type="scientific">Phaseolus angularis</name>
    <name type="common">Azuki bean</name>
    <name type="synonym">Vigna angularis</name>
    <dbReference type="NCBI Taxonomy" id="3914"/>
    <lineage>
        <taxon>Eukaryota</taxon>
        <taxon>Viridiplantae</taxon>
        <taxon>Streptophyta</taxon>
        <taxon>Embryophyta</taxon>
        <taxon>Tracheophyta</taxon>
        <taxon>Spermatophyta</taxon>
        <taxon>Magnoliopsida</taxon>
        <taxon>eudicotyledons</taxon>
        <taxon>Gunneridae</taxon>
        <taxon>Pentapetalae</taxon>
        <taxon>rosids</taxon>
        <taxon>fabids</taxon>
        <taxon>Fabales</taxon>
        <taxon>Fabaceae</taxon>
        <taxon>Papilionoideae</taxon>
        <taxon>50 kb inversion clade</taxon>
        <taxon>NPAAA clade</taxon>
        <taxon>indigoferoid/millettioid clade</taxon>
        <taxon>Phaseoleae</taxon>
        <taxon>Vigna</taxon>
    </lineage>
</organism>
<accession>A0A0L9TCS2</accession>
<dbReference type="EMBL" id="KQ258419">
    <property type="protein sequence ID" value="KOM28181.1"/>
    <property type="molecule type" value="Genomic_DNA"/>
</dbReference>
<dbReference type="PANTHER" id="PTHR43383:SF2">
    <property type="entry name" value="AMIDOHYDROLASE 2 FAMILY PROTEIN"/>
    <property type="match status" value="1"/>
</dbReference>
<dbReference type="PROSITE" id="PS51986">
    <property type="entry name" value="GS_BETA_GRASP"/>
    <property type="match status" value="1"/>
</dbReference>
<dbReference type="STRING" id="3914.A0A0L9TCS2"/>
<dbReference type="InterPro" id="IPR006680">
    <property type="entry name" value="Amidohydro-rel"/>
</dbReference>
<dbReference type="SUPFAM" id="SSF54368">
    <property type="entry name" value="Glutamine synthetase, N-terminal domain"/>
    <property type="match status" value="1"/>
</dbReference>
<evidence type="ECO:0000313" key="4">
    <source>
        <dbReference type="Proteomes" id="UP000053144"/>
    </source>
</evidence>
<dbReference type="Gene3D" id="3.20.20.140">
    <property type="entry name" value="Metal-dependent hydrolases"/>
    <property type="match status" value="2"/>
</dbReference>
<protein>
    <recommendedName>
        <fullName evidence="2">GS beta-grasp domain-containing protein</fullName>
    </recommendedName>
</protein>